<dbReference type="AlphaFoldDB" id="A0AAV2QW75"/>
<reference evidence="4 5" key="1">
    <citation type="submission" date="2024-05" db="EMBL/GenBank/DDBJ databases">
        <authorList>
            <person name="Wallberg A."/>
        </authorList>
    </citation>
    <scope>NUCLEOTIDE SEQUENCE [LARGE SCALE GENOMIC DNA]</scope>
</reference>
<gene>
    <name evidence="4" type="ORF">MNOR_LOCUS16706</name>
</gene>
<evidence type="ECO:0000256" key="3">
    <source>
        <dbReference type="ARBA" id="ARBA00022691"/>
    </source>
</evidence>
<evidence type="ECO:0000256" key="1">
    <source>
        <dbReference type="ARBA" id="ARBA00022603"/>
    </source>
</evidence>
<dbReference type="GO" id="GO:0032259">
    <property type="term" value="P:methylation"/>
    <property type="evidence" value="ECO:0007669"/>
    <property type="project" value="UniProtKB-KW"/>
</dbReference>
<dbReference type="SUPFAM" id="SSF48452">
    <property type="entry name" value="TPR-like"/>
    <property type="match status" value="1"/>
</dbReference>
<dbReference type="PANTHER" id="PTHR46165">
    <property type="entry name" value="SET AND MYND DOMAIN-CONTAINING PROTEIN 4"/>
    <property type="match status" value="1"/>
</dbReference>
<keyword evidence="1" id="KW-0489">Methyltransferase</keyword>
<dbReference type="EMBL" id="CAXKWB010011109">
    <property type="protein sequence ID" value="CAL4100071.1"/>
    <property type="molecule type" value="Genomic_DNA"/>
</dbReference>
<comment type="caution">
    <text evidence="4">The sequence shown here is derived from an EMBL/GenBank/DDBJ whole genome shotgun (WGS) entry which is preliminary data.</text>
</comment>
<keyword evidence="5" id="KW-1185">Reference proteome</keyword>
<dbReference type="InterPro" id="IPR011990">
    <property type="entry name" value="TPR-like_helical_dom_sf"/>
</dbReference>
<dbReference type="GO" id="GO:0008168">
    <property type="term" value="F:methyltransferase activity"/>
    <property type="evidence" value="ECO:0007669"/>
    <property type="project" value="UniProtKB-KW"/>
</dbReference>
<dbReference type="GO" id="GO:0005634">
    <property type="term" value="C:nucleus"/>
    <property type="evidence" value="ECO:0007669"/>
    <property type="project" value="TreeGrafter"/>
</dbReference>
<dbReference type="Gene3D" id="1.25.40.10">
    <property type="entry name" value="Tetratricopeptide repeat domain"/>
    <property type="match status" value="1"/>
</dbReference>
<dbReference type="GO" id="GO:0042826">
    <property type="term" value="F:histone deacetylase binding"/>
    <property type="evidence" value="ECO:0007669"/>
    <property type="project" value="TreeGrafter"/>
</dbReference>
<accession>A0AAV2QW75</accession>
<proteinExistence type="predicted"/>
<evidence type="ECO:0000313" key="5">
    <source>
        <dbReference type="Proteomes" id="UP001497623"/>
    </source>
</evidence>
<sequence length="314" mass="36138">MFAKFYNMETAQQIFSYELLNTIKSEELADKLRTEGNQYFQEKTLEKAFKLYTRSIMSAPHPRITKYLNKEKTNTVENGQVLEEHEWDKTISGQNISEYHALALGYANRSAVQFEMKHYGRCIVDIELAIKHGYPLEKREKLIERKFKCLVYLKRFEEACEFIKDSIKQLQNQSQSEKCNLIDVQRLNKLVQYSQHNIQKCSSNNSCSGSDTNGNLMKKSFSKDIFKDLGERNPVIPNLSNAVTMRYTADQGRFLVAQRNIQPGEMLVAEKAQSSSLLVQEDVLSSRCTTCMTSCHNPIPCPNCNMNIFSSKVC</sequence>
<feature type="non-terminal residue" evidence="4">
    <location>
        <position position="314"/>
    </location>
</feature>
<dbReference type="InterPro" id="IPR052097">
    <property type="entry name" value="SET-MYND_domain_protein"/>
</dbReference>
<dbReference type="PANTHER" id="PTHR46165:SF2">
    <property type="entry name" value="SET AND MYND DOMAIN-CONTAINING PROTEIN 4"/>
    <property type="match status" value="1"/>
</dbReference>
<evidence type="ECO:0000313" key="4">
    <source>
        <dbReference type="EMBL" id="CAL4100071.1"/>
    </source>
</evidence>
<keyword evidence="2" id="KW-0808">Transferase</keyword>
<evidence type="ECO:0000256" key="2">
    <source>
        <dbReference type="ARBA" id="ARBA00022679"/>
    </source>
</evidence>
<keyword evidence="3" id="KW-0949">S-adenosyl-L-methionine</keyword>
<organism evidence="4 5">
    <name type="scientific">Meganyctiphanes norvegica</name>
    <name type="common">Northern krill</name>
    <name type="synonym">Thysanopoda norvegica</name>
    <dbReference type="NCBI Taxonomy" id="48144"/>
    <lineage>
        <taxon>Eukaryota</taxon>
        <taxon>Metazoa</taxon>
        <taxon>Ecdysozoa</taxon>
        <taxon>Arthropoda</taxon>
        <taxon>Crustacea</taxon>
        <taxon>Multicrustacea</taxon>
        <taxon>Malacostraca</taxon>
        <taxon>Eumalacostraca</taxon>
        <taxon>Eucarida</taxon>
        <taxon>Euphausiacea</taxon>
        <taxon>Euphausiidae</taxon>
        <taxon>Meganyctiphanes</taxon>
    </lineage>
</organism>
<dbReference type="Proteomes" id="UP001497623">
    <property type="component" value="Unassembled WGS sequence"/>
</dbReference>
<protein>
    <submittedName>
        <fullName evidence="4">Uncharacterized protein</fullName>
    </submittedName>
</protein>
<name>A0AAV2QW75_MEGNR</name>
<dbReference type="GO" id="GO:0005737">
    <property type="term" value="C:cytoplasm"/>
    <property type="evidence" value="ECO:0007669"/>
    <property type="project" value="TreeGrafter"/>
</dbReference>